<organism evidence="2 3">
    <name type="scientific">Macrostomum lignano</name>
    <dbReference type="NCBI Taxonomy" id="282301"/>
    <lineage>
        <taxon>Eukaryota</taxon>
        <taxon>Metazoa</taxon>
        <taxon>Spiralia</taxon>
        <taxon>Lophotrochozoa</taxon>
        <taxon>Platyhelminthes</taxon>
        <taxon>Rhabditophora</taxon>
        <taxon>Macrostomorpha</taxon>
        <taxon>Macrostomida</taxon>
        <taxon>Macrostomidae</taxon>
        <taxon>Macrostomum</taxon>
    </lineage>
</organism>
<dbReference type="Proteomes" id="UP000095280">
    <property type="component" value="Unplaced"/>
</dbReference>
<evidence type="ECO:0000313" key="2">
    <source>
        <dbReference type="Proteomes" id="UP000095280"/>
    </source>
</evidence>
<reference evidence="3" key="1">
    <citation type="submission" date="2016-11" db="UniProtKB">
        <authorList>
            <consortium name="WormBaseParasite"/>
        </authorList>
    </citation>
    <scope>IDENTIFICATION</scope>
</reference>
<feature type="compositionally biased region" description="Basic and acidic residues" evidence="1">
    <location>
        <begin position="79"/>
        <end position="89"/>
    </location>
</feature>
<feature type="compositionally biased region" description="Acidic residues" evidence="1">
    <location>
        <begin position="56"/>
        <end position="70"/>
    </location>
</feature>
<evidence type="ECO:0000256" key="1">
    <source>
        <dbReference type="SAM" id="MobiDB-lite"/>
    </source>
</evidence>
<protein>
    <submittedName>
        <fullName evidence="3">CTNNB1_binding domain-containing protein</fullName>
    </submittedName>
</protein>
<keyword evidence="2" id="KW-1185">Reference proteome</keyword>
<dbReference type="AlphaFoldDB" id="A0A1I8J6P5"/>
<feature type="compositionally biased region" description="Polar residues" evidence="1">
    <location>
        <begin position="19"/>
        <end position="34"/>
    </location>
</feature>
<sequence>MQLSAYSDQQENRPYDPQVDSNNPFGYSMFQTEATDLMPIEVASMAGTPSEQESADHEDEDDQEEGEDGGNESNIDSESNGRDTPRPSPDEEPQSHASNNEMLSFYP</sequence>
<feature type="region of interest" description="Disordered" evidence="1">
    <location>
        <begin position="1"/>
        <end position="107"/>
    </location>
</feature>
<feature type="compositionally biased region" description="Polar residues" evidence="1">
    <location>
        <begin position="95"/>
        <end position="107"/>
    </location>
</feature>
<proteinExistence type="predicted"/>
<dbReference type="WBParaSite" id="maker-uti_cns_0046027-snap-gene-0.8-mRNA-1">
    <property type="protein sequence ID" value="maker-uti_cns_0046027-snap-gene-0.8-mRNA-1"/>
    <property type="gene ID" value="maker-uti_cns_0046027-snap-gene-0.8"/>
</dbReference>
<evidence type="ECO:0000313" key="3">
    <source>
        <dbReference type="WBParaSite" id="maker-uti_cns_0046027-snap-gene-0.8-mRNA-1"/>
    </source>
</evidence>
<accession>A0A1I8J6P5</accession>
<name>A0A1I8J6P5_9PLAT</name>